<keyword evidence="2" id="KW-1185">Reference proteome</keyword>
<dbReference type="EMBL" id="JADAKE010000004">
    <property type="protein sequence ID" value="MBF8807289.1"/>
    <property type="molecule type" value="Genomic_DNA"/>
</dbReference>
<reference evidence="1" key="1">
    <citation type="submission" date="2020-09" db="EMBL/GenBank/DDBJ databases">
        <title>Genomic insights into the novelty and pathogenicity of a unique biofilm-forming Enterococcus sp. bacteria (Enterococcus lacertideformus) identified in reptiles.</title>
        <authorList>
            <person name="Agius J.E."/>
            <person name="Phalen D.N."/>
            <person name="Rose K."/>
            <person name="Eden J.-S."/>
        </authorList>
    </citation>
    <scope>NUCLEOTIDE SEQUENCE</scope>
    <source>
        <strain evidence="1">PHRS 0518</strain>
    </source>
</reference>
<accession>A0A931AX31</accession>
<organism evidence="1 2">
    <name type="scientific">Enterococcus lacertideformus</name>
    <dbReference type="NCBI Taxonomy" id="2771493"/>
    <lineage>
        <taxon>Bacteria</taxon>
        <taxon>Bacillati</taxon>
        <taxon>Bacillota</taxon>
        <taxon>Bacilli</taxon>
        <taxon>Lactobacillales</taxon>
        <taxon>Enterococcaceae</taxon>
        <taxon>Enterococcus</taxon>
    </lineage>
</organism>
<proteinExistence type="predicted"/>
<comment type="caution">
    <text evidence="1">The sequence shown here is derived from an EMBL/GenBank/DDBJ whole genome shotgun (WGS) entry which is preliminary data.</text>
</comment>
<dbReference type="AlphaFoldDB" id="A0A931AX31"/>
<gene>
    <name evidence="1" type="ORF">IC227_01285</name>
</gene>
<name>A0A931AX31_9ENTE</name>
<evidence type="ECO:0000313" key="1">
    <source>
        <dbReference type="EMBL" id="MBF8807289.1"/>
    </source>
</evidence>
<sequence length="78" mass="9117">MNRLEKKLHDYFISSTEATRILNISKQNLNSLAIRGKITRVKKGGVTLYLKEEINERALCQDALRKKYRPYDFSRGVD</sequence>
<evidence type="ECO:0000313" key="2">
    <source>
        <dbReference type="Proteomes" id="UP000637757"/>
    </source>
</evidence>
<protein>
    <submittedName>
        <fullName evidence="1">Helix-turn-helix domain-containing protein</fullName>
    </submittedName>
</protein>
<dbReference type="Proteomes" id="UP000637757">
    <property type="component" value="Unassembled WGS sequence"/>
</dbReference>